<evidence type="ECO:0000313" key="8">
    <source>
        <dbReference type="EMBL" id="KAK7257331.1"/>
    </source>
</evidence>
<proteinExistence type="predicted"/>
<evidence type="ECO:0000256" key="4">
    <source>
        <dbReference type="ARBA" id="ARBA00023163"/>
    </source>
</evidence>
<dbReference type="SUPFAM" id="SSF55961">
    <property type="entry name" value="Bet v1-like"/>
    <property type="match status" value="1"/>
</dbReference>
<comment type="caution">
    <text evidence="8">The sequence shown here is derived from an EMBL/GenBank/DDBJ whole genome shotgun (WGS) entry which is preliminary data.</text>
</comment>
<dbReference type="InterPro" id="IPR002913">
    <property type="entry name" value="START_lipid-bd_dom"/>
</dbReference>
<organism evidence="8 9">
    <name type="scientific">Crotalaria pallida</name>
    <name type="common">Smooth rattlebox</name>
    <name type="synonym">Crotalaria striata</name>
    <dbReference type="NCBI Taxonomy" id="3830"/>
    <lineage>
        <taxon>Eukaryota</taxon>
        <taxon>Viridiplantae</taxon>
        <taxon>Streptophyta</taxon>
        <taxon>Embryophyta</taxon>
        <taxon>Tracheophyta</taxon>
        <taxon>Spermatophyta</taxon>
        <taxon>Magnoliopsida</taxon>
        <taxon>eudicotyledons</taxon>
        <taxon>Gunneridae</taxon>
        <taxon>Pentapetalae</taxon>
        <taxon>rosids</taxon>
        <taxon>fabids</taxon>
        <taxon>Fabales</taxon>
        <taxon>Fabaceae</taxon>
        <taxon>Papilionoideae</taxon>
        <taxon>50 kb inversion clade</taxon>
        <taxon>genistoids sensu lato</taxon>
        <taxon>core genistoids</taxon>
        <taxon>Crotalarieae</taxon>
        <taxon>Crotalaria</taxon>
    </lineage>
</organism>
<dbReference type="PANTHER" id="PTHR45654:SF48">
    <property type="entry name" value="START DOMAIN-CONTAINING PROTEIN"/>
    <property type="match status" value="1"/>
</dbReference>
<dbReference type="GO" id="GO:0008289">
    <property type="term" value="F:lipid binding"/>
    <property type="evidence" value="ECO:0007669"/>
    <property type="project" value="InterPro"/>
</dbReference>
<evidence type="ECO:0000256" key="1">
    <source>
        <dbReference type="ARBA" id="ARBA00023015"/>
    </source>
</evidence>
<feature type="compositionally biased region" description="Polar residues" evidence="6">
    <location>
        <begin position="9"/>
        <end position="23"/>
    </location>
</feature>
<evidence type="ECO:0000259" key="7">
    <source>
        <dbReference type="PROSITE" id="PS50848"/>
    </source>
</evidence>
<keyword evidence="9" id="KW-1185">Reference proteome</keyword>
<evidence type="ECO:0000256" key="2">
    <source>
        <dbReference type="ARBA" id="ARBA00023125"/>
    </source>
</evidence>
<name>A0AAN9EHL3_CROPI</name>
<evidence type="ECO:0000256" key="5">
    <source>
        <dbReference type="ARBA" id="ARBA00023242"/>
    </source>
</evidence>
<dbReference type="AlphaFoldDB" id="A0AAN9EHL3"/>
<dbReference type="EMBL" id="JAYWIO010000006">
    <property type="protein sequence ID" value="KAK7257331.1"/>
    <property type="molecule type" value="Genomic_DNA"/>
</dbReference>
<dbReference type="Pfam" id="PF25797">
    <property type="entry name" value="PDF2_C"/>
    <property type="match status" value="2"/>
</dbReference>
<dbReference type="PROSITE" id="PS50848">
    <property type="entry name" value="START"/>
    <property type="match status" value="1"/>
</dbReference>
<dbReference type="PANTHER" id="PTHR45654">
    <property type="entry name" value="HOMEOBOX-LEUCINE ZIPPER PROTEIN MERISTEM L1"/>
    <property type="match status" value="1"/>
</dbReference>
<dbReference type="GO" id="GO:0003677">
    <property type="term" value="F:DNA binding"/>
    <property type="evidence" value="ECO:0007669"/>
    <property type="project" value="UniProtKB-KW"/>
</dbReference>
<evidence type="ECO:0000256" key="6">
    <source>
        <dbReference type="SAM" id="MobiDB-lite"/>
    </source>
</evidence>
<dbReference type="Proteomes" id="UP001372338">
    <property type="component" value="Unassembled WGS sequence"/>
</dbReference>
<keyword evidence="3" id="KW-0371">Homeobox</keyword>
<feature type="domain" description="START" evidence="7">
    <location>
        <begin position="90"/>
        <end position="346"/>
    </location>
</feature>
<evidence type="ECO:0000256" key="3">
    <source>
        <dbReference type="ARBA" id="ARBA00023155"/>
    </source>
</evidence>
<dbReference type="InterPro" id="IPR042160">
    <property type="entry name" value="HD-Zip_IV"/>
</dbReference>
<sequence>MDGGVVKENATQGTEGSDQTLSGNEARHPINNCVEEGSSSPIAPPGFEKMMQESPKIQMDDAENSKAPSANPGFYIERASDFIIVMVASLEESRIEICNFALSAFNKLLKIANAGEPLWKPLKGHEFQVMDKIEYLKVYGSELEKYKEVLNNQAESPEIPTPAKKKIPREHVKVEGSRAVEVIKMSSIDLVSLFMDVNQWSTTFSNIVSRAAFLGIMANGVEGGYDGRVQVMSAELQLPTPLVATWEFAFGRYSKKVASDTWLITDFPMDKFIDPSEKVFQRKVSGCLIQEMPNGYSKVTWVERMIADGSKLMNIHQFQPFVYSGLAFGATPWLASLVRSIEFSETLKAENTLTDHGTKLPEEGRAGFLNLAGSMMRTFHADISGTSSKRWLKITNPFGGSLDMRVRVKSIKQDIGKPEVATLFFATSIQVLGSPLQLFDFFRAENTIQKKTILDEDQSEVDTYYLQESCMYSSGSYYVVYSPVEKHALSKILNGGDPNKVVIEPSGFVFLPDGVTLDDGDGSEGGASSTILTIAFVIQSATGTNHIVSPESVAFSYQYVNHMRQAIDAAFSQK</sequence>
<keyword evidence="2" id="KW-0238">DNA-binding</keyword>
<feature type="region of interest" description="Disordered" evidence="6">
    <location>
        <begin position="1"/>
        <end position="47"/>
    </location>
</feature>
<protein>
    <recommendedName>
        <fullName evidence="7">START domain-containing protein</fullName>
    </recommendedName>
</protein>
<evidence type="ECO:0000313" key="9">
    <source>
        <dbReference type="Proteomes" id="UP001372338"/>
    </source>
</evidence>
<keyword evidence="4" id="KW-0804">Transcription</keyword>
<reference evidence="8 9" key="1">
    <citation type="submission" date="2024-01" db="EMBL/GenBank/DDBJ databases">
        <title>The genomes of 5 underutilized Papilionoideae crops provide insights into root nodulation and disease resistanc.</title>
        <authorList>
            <person name="Yuan L."/>
        </authorList>
    </citation>
    <scope>NUCLEOTIDE SEQUENCE [LARGE SCALE GENOMIC DNA]</scope>
    <source>
        <strain evidence="8">ZHUSHIDOU_FW_LH</strain>
        <tissue evidence="8">Leaf</tissue>
    </source>
</reference>
<dbReference type="Pfam" id="PF01852">
    <property type="entry name" value="START"/>
    <property type="match status" value="1"/>
</dbReference>
<keyword evidence="5" id="KW-0539">Nucleus</keyword>
<gene>
    <name evidence="8" type="ORF">RIF29_31217</name>
</gene>
<dbReference type="SMART" id="SM00234">
    <property type="entry name" value="START"/>
    <property type="match status" value="1"/>
</dbReference>
<accession>A0AAN9EHL3</accession>
<dbReference type="InterPro" id="IPR057993">
    <property type="entry name" value="HD-Zip_IV_C"/>
</dbReference>
<keyword evidence="1" id="KW-0805">Transcription regulation</keyword>